<evidence type="ECO:0000256" key="3">
    <source>
        <dbReference type="ARBA" id="ARBA00010617"/>
    </source>
</evidence>
<dbReference type="GO" id="GO:0005789">
    <property type="term" value="C:endoplasmic reticulum membrane"/>
    <property type="evidence" value="ECO:0007669"/>
    <property type="project" value="UniProtKB-SubCell"/>
</dbReference>
<dbReference type="GO" id="GO:0020037">
    <property type="term" value="F:heme binding"/>
    <property type="evidence" value="ECO:0007669"/>
    <property type="project" value="InterPro"/>
</dbReference>
<dbReference type="InterPro" id="IPR001128">
    <property type="entry name" value="Cyt_P450"/>
</dbReference>
<reference evidence="9 10" key="1">
    <citation type="journal article" date="2017" name="Gigascience">
        <title>Draft genome of the honey bee ectoparasitic mite, Tropilaelaps mercedesae, is shaped by the parasitic life history.</title>
        <authorList>
            <person name="Dong X."/>
            <person name="Armstrong S.D."/>
            <person name="Xia D."/>
            <person name="Makepeace B.L."/>
            <person name="Darby A.C."/>
            <person name="Kadowaki T."/>
        </authorList>
    </citation>
    <scope>NUCLEOTIDE SEQUENCE [LARGE SCALE GENOMIC DNA]</scope>
    <source>
        <strain evidence="9">Wuxi-XJTLU</strain>
    </source>
</reference>
<comment type="subcellular location">
    <subcellularLocation>
        <location evidence="2">Endoplasmic reticulum membrane</location>
    </subcellularLocation>
</comment>
<keyword evidence="4" id="KW-0349">Heme</keyword>
<keyword evidence="7" id="KW-0503">Monooxygenase</keyword>
<dbReference type="PRINTS" id="PR00463">
    <property type="entry name" value="EP450I"/>
</dbReference>
<keyword evidence="10" id="KW-1185">Reference proteome</keyword>
<protein>
    <submittedName>
        <fullName evidence="9">Cytochrome P450 4c3-like</fullName>
    </submittedName>
</protein>
<evidence type="ECO:0000313" key="10">
    <source>
        <dbReference type="Proteomes" id="UP000192247"/>
    </source>
</evidence>
<dbReference type="Gene3D" id="1.10.630.10">
    <property type="entry name" value="Cytochrome P450"/>
    <property type="match status" value="1"/>
</dbReference>
<evidence type="ECO:0000256" key="6">
    <source>
        <dbReference type="ARBA" id="ARBA00023004"/>
    </source>
</evidence>
<dbReference type="EMBL" id="MNPL01013238">
    <property type="protein sequence ID" value="OQR71881.1"/>
    <property type="molecule type" value="Genomic_DNA"/>
</dbReference>
<evidence type="ECO:0000256" key="5">
    <source>
        <dbReference type="ARBA" id="ARBA00022824"/>
    </source>
</evidence>
<evidence type="ECO:0000256" key="7">
    <source>
        <dbReference type="ARBA" id="ARBA00023033"/>
    </source>
</evidence>
<evidence type="ECO:0000256" key="8">
    <source>
        <dbReference type="ARBA" id="ARBA00023136"/>
    </source>
</evidence>
<dbReference type="PANTHER" id="PTHR24291:SF189">
    <property type="entry name" value="CYTOCHROME P450 4C3-RELATED"/>
    <property type="match status" value="1"/>
</dbReference>
<evidence type="ECO:0000313" key="9">
    <source>
        <dbReference type="EMBL" id="OQR71881.1"/>
    </source>
</evidence>
<name>A0A1V9XEP1_9ACAR</name>
<keyword evidence="7" id="KW-0560">Oxidoreductase</keyword>
<evidence type="ECO:0000256" key="1">
    <source>
        <dbReference type="ARBA" id="ARBA00001971"/>
    </source>
</evidence>
<keyword evidence="4" id="KW-0479">Metal-binding</keyword>
<dbReference type="Proteomes" id="UP000192247">
    <property type="component" value="Unassembled WGS sequence"/>
</dbReference>
<dbReference type="GO" id="GO:0004497">
    <property type="term" value="F:monooxygenase activity"/>
    <property type="evidence" value="ECO:0007669"/>
    <property type="project" value="UniProtKB-KW"/>
</dbReference>
<comment type="cofactor">
    <cofactor evidence="1">
        <name>heme</name>
        <dbReference type="ChEBI" id="CHEBI:30413"/>
    </cofactor>
</comment>
<organism evidence="9 10">
    <name type="scientific">Tropilaelaps mercedesae</name>
    <dbReference type="NCBI Taxonomy" id="418985"/>
    <lineage>
        <taxon>Eukaryota</taxon>
        <taxon>Metazoa</taxon>
        <taxon>Ecdysozoa</taxon>
        <taxon>Arthropoda</taxon>
        <taxon>Chelicerata</taxon>
        <taxon>Arachnida</taxon>
        <taxon>Acari</taxon>
        <taxon>Parasitiformes</taxon>
        <taxon>Mesostigmata</taxon>
        <taxon>Gamasina</taxon>
        <taxon>Dermanyssoidea</taxon>
        <taxon>Laelapidae</taxon>
        <taxon>Tropilaelaps</taxon>
    </lineage>
</organism>
<sequence>MEWWHLGMTLMVAFIVEYVRRYGRRNALLKARGAPPGPPVPTNFINPFAYELHLLKTRFTKNFTNMGEVLLNEMLLEAAKHPEGVFRFFLSFTPVTVLTRAEAVKSLLGSNTLLTKASFYKLIEPWLGTGLLTSTNGKWKSRRKMLTPSFHFDILKEFATVFSEQSEIMTSLIENKVGQKVDIMKYLKNSTLDIICETAMGVKINAQTHNSDYHKAQTVVGMKFMKRCLSPWQWPAWLYRTTMDGRTFFKNLRTVHSFTMKVIEERMHEHVTKMARGEDPLSGKQRKAFLDLLISEQLKNKSMELEDIREEVDTFMFEGHDTTAVGTGWALFLLGHNPDVQTKLHEEIDMVFGSDRERLITIDDVKQMKYLEAVIKVICKT</sequence>
<gene>
    <name evidence="9" type="ORF">BIW11_01415</name>
</gene>
<dbReference type="OrthoDB" id="1470350at2759"/>
<dbReference type="InterPro" id="IPR036396">
    <property type="entry name" value="Cyt_P450_sf"/>
</dbReference>
<dbReference type="Pfam" id="PF00067">
    <property type="entry name" value="p450"/>
    <property type="match status" value="1"/>
</dbReference>
<keyword evidence="5" id="KW-0256">Endoplasmic reticulum</keyword>
<dbReference type="GO" id="GO:0005506">
    <property type="term" value="F:iron ion binding"/>
    <property type="evidence" value="ECO:0007669"/>
    <property type="project" value="InterPro"/>
</dbReference>
<comment type="caution">
    <text evidence="9">The sequence shown here is derived from an EMBL/GenBank/DDBJ whole genome shotgun (WGS) entry which is preliminary data.</text>
</comment>
<dbReference type="InterPro" id="IPR002401">
    <property type="entry name" value="Cyt_P450_E_grp-I"/>
</dbReference>
<dbReference type="PANTHER" id="PTHR24291">
    <property type="entry name" value="CYTOCHROME P450 FAMILY 4"/>
    <property type="match status" value="1"/>
</dbReference>
<dbReference type="InParanoid" id="A0A1V9XEP1"/>
<evidence type="ECO:0000256" key="2">
    <source>
        <dbReference type="ARBA" id="ARBA00004586"/>
    </source>
</evidence>
<dbReference type="GO" id="GO:0016705">
    <property type="term" value="F:oxidoreductase activity, acting on paired donors, with incorporation or reduction of molecular oxygen"/>
    <property type="evidence" value="ECO:0007669"/>
    <property type="project" value="InterPro"/>
</dbReference>
<dbReference type="InterPro" id="IPR050196">
    <property type="entry name" value="Cytochrome_P450_Monoox"/>
</dbReference>
<keyword evidence="6" id="KW-0408">Iron</keyword>
<comment type="similarity">
    <text evidence="3">Belongs to the cytochrome P450 family.</text>
</comment>
<accession>A0A1V9XEP1</accession>
<proteinExistence type="inferred from homology"/>
<keyword evidence="8" id="KW-0472">Membrane</keyword>
<dbReference type="AlphaFoldDB" id="A0A1V9XEP1"/>
<dbReference type="SUPFAM" id="SSF48264">
    <property type="entry name" value="Cytochrome P450"/>
    <property type="match status" value="1"/>
</dbReference>
<dbReference type="STRING" id="418985.A0A1V9XEP1"/>
<evidence type="ECO:0000256" key="4">
    <source>
        <dbReference type="ARBA" id="ARBA00022617"/>
    </source>
</evidence>